<dbReference type="AlphaFoldDB" id="A0A840SAF4"/>
<reference evidence="6 8" key="1">
    <citation type="submission" date="2018-08" db="EMBL/GenBank/DDBJ databases">
        <title>The first complete genome of Treponema rectale (CHPAT), a commensal spirochete of the bovine rectum.</title>
        <authorList>
            <person name="Staton G.J."/>
            <person name="Clegg S.R."/>
            <person name="Carter S.D."/>
            <person name="Radford A.D."/>
            <person name="Darby A."/>
            <person name="Hall N."/>
            <person name="Birtles R.J."/>
            <person name="Evans N.J."/>
        </authorList>
    </citation>
    <scope>NUCLEOTIDE SEQUENCE [LARGE SCALE GENOMIC DNA]</scope>
    <source>
        <strain evidence="6 8">CHPA</strain>
    </source>
</reference>
<dbReference type="Proteomes" id="UP000593591">
    <property type="component" value="Chromosome"/>
</dbReference>
<dbReference type="PANTHER" id="PTHR43156:SF2">
    <property type="entry name" value="STAGE II SPORULATION PROTEIN E"/>
    <property type="match status" value="1"/>
</dbReference>
<keyword evidence="3" id="KW-0472">Membrane</keyword>
<feature type="domain" description="PPM-type phosphatase" evidence="4">
    <location>
        <begin position="457"/>
        <end position="680"/>
    </location>
</feature>
<feature type="transmembrane region" description="Helical" evidence="3">
    <location>
        <begin position="372"/>
        <end position="390"/>
    </location>
</feature>
<dbReference type="Pfam" id="PF07695">
    <property type="entry name" value="7TMR-DISM_7TM"/>
    <property type="match status" value="1"/>
</dbReference>
<feature type="coiled-coil region" evidence="2">
    <location>
        <begin position="393"/>
        <end position="441"/>
    </location>
</feature>
<dbReference type="InterPro" id="IPR052016">
    <property type="entry name" value="Bact_Sigma-Reg"/>
</dbReference>
<feature type="transmembrane region" description="Helical" evidence="3">
    <location>
        <begin position="252"/>
        <end position="272"/>
    </location>
</feature>
<evidence type="ECO:0000256" key="3">
    <source>
        <dbReference type="SAM" id="Phobius"/>
    </source>
</evidence>
<name>A0A840SAF4_9SPIR</name>
<dbReference type="PANTHER" id="PTHR43156">
    <property type="entry name" value="STAGE II SPORULATION PROTEIN E-RELATED"/>
    <property type="match status" value="1"/>
</dbReference>
<reference evidence="5 7" key="2">
    <citation type="submission" date="2020-08" db="EMBL/GenBank/DDBJ databases">
        <title>Genomic Encyclopedia of Type Strains, Phase IV (KMG-IV): sequencing the most valuable type-strain genomes for metagenomic binning, comparative biology and taxonomic classification.</title>
        <authorList>
            <person name="Goeker M."/>
        </authorList>
    </citation>
    <scope>NUCLEOTIDE SEQUENCE [LARGE SCALE GENOMIC DNA]</scope>
    <source>
        <strain evidence="5 7">DSM 103679</strain>
    </source>
</reference>
<evidence type="ECO:0000259" key="4">
    <source>
        <dbReference type="SMART" id="SM00331"/>
    </source>
</evidence>
<feature type="transmembrane region" description="Helical" evidence="3">
    <location>
        <begin position="310"/>
        <end position="331"/>
    </location>
</feature>
<sequence>MKSKLSFLSILIISAGLFFSGCSSGESFRLYPADSWLYSTEQDENIALASGFQNLPEEDFSSLYRLIDAKSGFIWLKYNFMVPKELKNKDISLYAGRICMADVAYINGIQIGNAGVMPPENEFSAWNETRCYHIPSASLKEYSNNELILKIWTHGEGSISKSIFIGTTEDARSAAKTEQFFNSTLTLMCALCMIVIGIYSIIFYFFRHIDREYLYFSILNLVAAAYLSVWYLQDLFELSFLPFTFISFQKVMSGFMVFILASILIEFVNAYVHRKERKILKIIRYVLIIIPAVLIFSQKDYTDLRNIQNILHILMIPFIAYLLFTIIRSIVIKRDGAVSLTIGFIPFIICLTIDMIPHTLLGYADLPFLSTYSWMVVIMSFLVILARRFVKARNEAEDLNINLERKVESRTKELSLSNENLEKANAELEQINQRAQQDMNLAISVQRNFYAQKAPSVDGWEIAYTFRPMAGVSGDLYDFFHKDRTFKGCCLFDVSGHGISSGLVTMLSKNIIMNEFENGQNDSLTSVMERISTKIGNDKGQIENYLTGILLRINGSKVEYVNGGHPALLCKSGISGKVVPAQTKKQSSGSLIGIPYLPTDFSGITFDVKSGDSLLLYTDCLYESRNAQGEELGAEGVKNIFAKCRSGSAAEQLESLLELFNQHTKDVPLTDDLTIIVLKKL</sequence>
<keyword evidence="7" id="KW-1185">Reference proteome</keyword>
<evidence type="ECO:0000313" key="6">
    <source>
        <dbReference type="EMBL" id="QOS40579.1"/>
    </source>
</evidence>
<organism evidence="5 7">
    <name type="scientific">Treponema rectale</name>
    <dbReference type="NCBI Taxonomy" id="744512"/>
    <lineage>
        <taxon>Bacteria</taxon>
        <taxon>Pseudomonadati</taxon>
        <taxon>Spirochaetota</taxon>
        <taxon>Spirochaetia</taxon>
        <taxon>Spirochaetales</taxon>
        <taxon>Treponemataceae</taxon>
        <taxon>Treponema</taxon>
    </lineage>
</organism>
<evidence type="ECO:0000313" key="7">
    <source>
        <dbReference type="Proteomes" id="UP000578697"/>
    </source>
</evidence>
<dbReference type="EMBL" id="CP031517">
    <property type="protein sequence ID" value="QOS40579.1"/>
    <property type="molecule type" value="Genomic_DNA"/>
</dbReference>
<keyword evidence="3" id="KW-1133">Transmembrane helix</keyword>
<dbReference type="InterPro" id="IPR011623">
    <property type="entry name" value="7TMR_DISM_rcpt_extracell_dom1"/>
</dbReference>
<feature type="transmembrane region" description="Helical" evidence="3">
    <location>
        <begin position="185"/>
        <end position="206"/>
    </location>
</feature>
<dbReference type="SMART" id="SM00331">
    <property type="entry name" value="PP2C_SIG"/>
    <property type="match status" value="1"/>
</dbReference>
<keyword evidence="3" id="KW-0812">Transmembrane</keyword>
<dbReference type="Pfam" id="PF07228">
    <property type="entry name" value="SpoIIE"/>
    <property type="match status" value="1"/>
</dbReference>
<dbReference type="GO" id="GO:0016791">
    <property type="term" value="F:phosphatase activity"/>
    <property type="evidence" value="ECO:0007669"/>
    <property type="project" value="TreeGrafter"/>
</dbReference>
<dbReference type="InterPro" id="IPR036457">
    <property type="entry name" value="PPM-type-like_dom_sf"/>
</dbReference>
<evidence type="ECO:0000313" key="5">
    <source>
        <dbReference type="EMBL" id="MBB5217690.1"/>
    </source>
</evidence>
<dbReference type="EC" id="3.1.3.3" evidence="5"/>
<evidence type="ECO:0000256" key="1">
    <source>
        <dbReference type="ARBA" id="ARBA00022801"/>
    </source>
</evidence>
<feature type="transmembrane region" description="Helical" evidence="3">
    <location>
        <begin position="338"/>
        <end position="360"/>
    </location>
</feature>
<keyword evidence="1 5" id="KW-0378">Hydrolase</keyword>
<dbReference type="Proteomes" id="UP000578697">
    <property type="component" value="Unassembled WGS sequence"/>
</dbReference>
<protein>
    <submittedName>
        <fullName evidence="5">Sigma-B regulation protein RsbU (Phosphoserine phosphatase)</fullName>
        <ecNumber evidence="5">3.1.3.3</ecNumber>
    </submittedName>
</protein>
<accession>A0A840SAF4</accession>
<dbReference type="EMBL" id="JACHFR010000001">
    <property type="protein sequence ID" value="MBB5217690.1"/>
    <property type="molecule type" value="Genomic_DNA"/>
</dbReference>
<gene>
    <name evidence="6" type="ORF">DYE49_08940</name>
    <name evidence="5" type="ORF">HNP77_000034</name>
</gene>
<dbReference type="RefSeq" id="WP_184651140.1">
    <property type="nucleotide sequence ID" value="NZ_JACHFR010000001.1"/>
</dbReference>
<feature type="transmembrane region" description="Helical" evidence="3">
    <location>
        <begin position="213"/>
        <end position="232"/>
    </location>
</feature>
<evidence type="ECO:0000256" key="2">
    <source>
        <dbReference type="SAM" id="Coils"/>
    </source>
</evidence>
<proteinExistence type="predicted"/>
<dbReference type="Gene3D" id="3.60.40.10">
    <property type="entry name" value="PPM-type phosphatase domain"/>
    <property type="match status" value="1"/>
</dbReference>
<keyword evidence="2" id="KW-0175">Coiled coil</keyword>
<dbReference type="KEGG" id="trc:DYE49_08940"/>
<dbReference type="PROSITE" id="PS51257">
    <property type="entry name" value="PROKAR_LIPOPROTEIN"/>
    <property type="match status" value="1"/>
</dbReference>
<dbReference type="InterPro" id="IPR001932">
    <property type="entry name" value="PPM-type_phosphatase-like_dom"/>
</dbReference>
<evidence type="ECO:0000313" key="8">
    <source>
        <dbReference type="Proteomes" id="UP000593591"/>
    </source>
</evidence>
<feature type="transmembrane region" description="Helical" evidence="3">
    <location>
        <begin position="279"/>
        <end position="298"/>
    </location>
</feature>